<dbReference type="InterPro" id="IPR009003">
    <property type="entry name" value="Peptidase_S1_PA"/>
</dbReference>
<keyword evidence="4" id="KW-1185">Reference proteome</keyword>
<feature type="compositionally biased region" description="Low complexity" evidence="1">
    <location>
        <begin position="20"/>
        <end position="29"/>
    </location>
</feature>
<keyword evidence="3" id="KW-0645">Protease</keyword>
<evidence type="ECO:0000256" key="1">
    <source>
        <dbReference type="SAM" id="MobiDB-lite"/>
    </source>
</evidence>
<protein>
    <submittedName>
        <fullName evidence="3">Serine protease HP21</fullName>
    </submittedName>
</protein>
<organism evidence="3 4">
    <name type="scientific">Operophtera brumata</name>
    <name type="common">Winter moth</name>
    <name type="synonym">Phalaena brumata</name>
    <dbReference type="NCBI Taxonomy" id="104452"/>
    <lineage>
        <taxon>Eukaryota</taxon>
        <taxon>Metazoa</taxon>
        <taxon>Ecdysozoa</taxon>
        <taxon>Arthropoda</taxon>
        <taxon>Hexapoda</taxon>
        <taxon>Insecta</taxon>
        <taxon>Pterygota</taxon>
        <taxon>Neoptera</taxon>
        <taxon>Endopterygota</taxon>
        <taxon>Lepidoptera</taxon>
        <taxon>Glossata</taxon>
        <taxon>Ditrysia</taxon>
        <taxon>Geometroidea</taxon>
        <taxon>Geometridae</taxon>
        <taxon>Larentiinae</taxon>
        <taxon>Operophtera</taxon>
    </lineage>
</organism>
<dbReference type="SUPFAM" id="SSF50494">
    <property type="entry name" value="Trypsin-like serine proteases"/>
    <property type="match status" value="1"/>
</dbReference>
<dbReference type="EMBL" id="JTDY01000484">
    <property type="protein sequence ID" value="KOB76971.1"/>
    <property type="molecule type" value="Genomic_DNA"/>
</dbReference>
<dbReference type="AlphaFoldDB" id="A0A0L7LP20"/>
<feature type="region of interest" description="Disordered" evidence="1">
    <location>
        <begin position="1"/>
        <end position="29"/>
    </location>
</feature>
<accession>A0A0L7LP20</accession>
<dbReference type="PANTHER" id="PTHR24260:SF147">
    <property type="entry name" value="EG:BACR7A4.3 PROTEIN-RELATED"/>
    <property type="match status" value="1"/>
</dbReference>
<dbReference type="GO" id="GO:0004252">
    <property type="term" value="F:serine-type endopeptidase activity"/>
    <property type="evidence" value="ECO:0007669"/>
    <property type="project" value="InterPro"/>
</dbReference>
<dbReference type="InterPro" id="IPR051333">
    <property type="entry name" value="CLIP_Serine_Protease"/>
</dbReference>
<comment type="caution">
    <text evidence="3">The sequence shown here is derived from an EMBL/GenBank/DDBJ whole genome shotgun (WGS) entry which is preliminary data.</text>
</comment>
<reference evidence="3 4" key="1">
    <citation type="journal article" date="2015" name="Genome Biol. Evol.">
        <title>The genome of winter moth (Operophtera brumata) provides a genomic perspective on sexual dimorphism and phenology.</title>
        <authorList>
            <person name="Derks M.F."/>
            <person name="Smit S."/>
            <person name="Salis L."/>
            <person name="Schijlen E."/>
            <person name="Bossers A."/>
            <person name="Mateman C."/>
            <person name="Pijl A.S."/>
            <person name="de Ridder D."/>
            <person name="Groenen M.A."/>
            <person name="Visser M.E."/>
            <person name="Megens H.J."/>
        </authorList>
    </citation>
    <scope>NUCLEOTIDE SEQUENCE [LARGE SCALE GENOMIC DNA]</scope>
    <source>
        <strain evidence="3">WM2013NL</strain>
        <tissue evidence="3">Head and thorax</tissue>
    </source>
</reference>
<name>A0A0L7LP20_OPEBR</name>
<evidence type="ECO:0000313" key="4">
    <source>
        <dbReference type="Proteomes" id="UP000037510"/>
    </source>
</evidence>
<dbReference type="Gene3D" id="2.40.10.10">
    <property type="entry name" value="Trypsin-like serine proteases"/>
    <property type="match status" value="2"/>
</dbReference>
<evidence type="ECO:0000259" key="2">
    <source>
        <dbReference type="Pfam" id="PF00089"/>
    </source>
</evidence>
<dbReference type="InterPro" id="IPR001254">
    <property type="entry name" value="Trypsin_dom"/>
</dbReference>
<evidence type="ECO:0000313" key="3">
    <source>
        <dbReference type="EMBL" id="KOB76971.1"/>
    </source>
</evidence>
<keyword evidence="3" id="KW-0378">Hydrolase</keyword>
<gene>
    <name evidence="3" type="ORF">OBRU01_00478</name>
</gene>
<sequence length="191" mass="21465">MDFAISALDIPTVRPEEEPSSVTTTTEYTPQEYTYESVDNKQGPGGCEPIPPSMTSKPRGQKAWDKCLEYQEKYVFPCEKGVALTGEFGRVNRCNHNADELIIGGTAAAKWEFPHMVLLGYINDQNKIDWECGGALISDRRNDVSHALIGAQNRSEDSASIRYGIKRIIKHNNYQSPHKYNDIALLELDRV</sequence>
<dbReference type="STRING" id="104452.A0A0L7LP20"/>
<dbReference type="InterPro" id="IPR043504">
    <property type="entry name" value="Peptidase_S1_PA_chymotrypsin"/>
</dbReference>
<dbReference type="Pfam" id="PF00089">
    <property type="entry name" value="Trypsin"/>
    <property type="match status" value="1"/>
</dbReference>
<proteinExistence type="predicted"/>
<dbReference type="PANTHER" id="PTHR24260">
    <property type="match status" value="1"/>
</dbReference>
<dbReference type="GO" id="GO:0006508">
    <property type="term" value="P:proteolysis"/>
    <property type="evidence" value="ECO:0007669"/>
    <property type="project" value="UniProtKB-KW"/>
</dbReference>
<dbReference type="Proteomes" id="UP000037510">
    <property type="component" value="Unassembled WGS sequence"/>
</dbReference>
<feature type="domain" description="Peptidase S1" evidence="2">
    <location>
        <begin position="102"/>
        <end position="190"/>
    </location>
</feature>